<sequence length="248" mass="28213">MELLVLISLAVSFLLGSAAANQNQCGCIDQSWCNKKDPQKKLDCPFSHSLCSNDPLTEGEPSRLDSGAANVSTKCSEGWSVASLKDAVYGFPNRLVPIVQNNLTDGNEHTMYTDGYNGKKPARFIFKSNDKTGNVPLFMTMFFWKEYISMNEKKDGRWCPNDIRVKNRVNSGEWHMQFKVRMSERKQKSTSNSLTGNMTQFTDFIHRLVLKEEIGSFFSRSTIIFWEFPGQGRRMFSSRRAQFQALGL</sequence>
<feature type="signal peptide" evidence="1">
    <location>
        <begin position="1"/>
        <end position="20"/>
    </location>
</feature>
<evidence type="ECO:0000256" key="1">
    <source>
        <dbReference type="SAM" id="SignalP"/>
    </source>
</evidence>
<gene>
    <name evidence="2" type="ORF">AB6A40_011087</name>
</gene>
<keyword evidence="1" id="KW-0732">Signal</keyword>
<proteinExistence type="predicted"/>
<reference evidence="2 3" key="1">
    <citation type="submission" date="2024-08" db="EMBL/GenBank/DDBJ databases">
        <title>Gnathostoma spinigerum genome.</title>
        <authorList>
            <person name="Gonzalez-Bertolin B."/>
            <person name="Monzon S."/>
            <person name="Zaballos A."/>
            <person name="Jimenez P."/>
            <person name="Dekumyoy P."/>
            <person name="Varona S."/>
            <person name="Cuesta I."/>
            <person name="Sumanam S."/>
            <person name="Adisakwattana P."/>
            <person name="Gasser R.B."/>
            <person name="Hernandez-Gonzalez A."/>
            <person name="Young N.D."/>
            <person name="Perteguer M.J."/>
        </authorList>
    </citation>
    <scope>NUCLEOTIDE SEQUENCE [LARGE SCALE GENOMIC DNA]</scope>
    <source>
        <strain evidence="2">AL3</strain>
        <tissue evidence="2">Liver</tissue>
    </source>
</reference>
<dbReference type="Proteomes" id="UP001608902">
    <property type="component" value="Unassembled WGS sequence"/>
</dbReference>
<keyword evidence="3" id="KW-1185">Reference proteome</keyword>
<protein>
    <submittedName>
        <fullName evidence="2">Uncharacterized protein</fullName>
    </submittedName>
</protein>
<evidence type="ECO:0000313" key="3">
    <source>
        <dbReference type="Proteomes" id="UP001608902"/>
    </source>
</evidence>
<dbReference type="AlphaFoldDB" id="A0ABD6EX73"/>
<organism evidence="2 3">
    <name type="scientific">Gnathostoma spinigerum</name>
    <dbReference type="NCBI Taxonomy" id="75299"/>
    <lineage>
        <taxon>Eukaryota</taxon>
        <taxon>Metazoa</taxon>
        <taxon>Ecdysozoa</taxon>
        <taxon>Nematoda</taxon>
        <taxon>Chromadorea</taxon>
        <taxon>Rhabditida</taxon>
        <taxon>Spirurina</taxon>
        <taxon>Gnathostomatomorpha</taxon>
        <taxon>Gnathostomatoidea</taxon>
        <taxon>Gnathostomatidae</taxon>
        <taxon>Gnathostoma</taxon>
    </lineage>
</organism>
<name>A0ABD6EX73_9BILA</name>
<evidence type="ECO:0000313" key="2">
    <source>
        <dbReference type="EMBL" id="MFH4984378.1"/>
    </source>
</evidence>
<accession>A0ABD6EX73</accession>
<dbReference type="EMBL" id="JBGFUD010017052">
    <property type="protein sequence ID" value="MFH4984378.1"/>
    <property type="molecule type" value="Genomic_DNA"/>
</dbReference>
<comment type="caution">
    <text evidence="2">The sequence shown here is derived from an EMBL/GenBank/DDBJ whole genome shotgun (WGS) entry which is preliminary data.</text>
</comment>
<feature type="chain" id="PRO_5044854156" evidence="1">
    <location>
        <begin position="21"/>
        <end position="248"/>
    </location>
</feature>